<protein>
    <submittedName>
        <fullName evidence="2">Uncharacterized protein</fullName>
    </submittedName>
</protein>
<dbReference type="InterPro" id="IPR023099">
    <property type="entry name" value="Glyco_hydro_46_N"/>
</dbReference>
<sequence length="78" mass="8441">MVYTRYIVGLTVAIPLLATMVDAGLSGCAKSIALQITNIYENGDTKFHYDYCENLHDGRGYTAGIVGFCTGTADAWEV</sequence>
<reference evidence="2" key="1">
    <citation type="submission" date="2022-07" db="EMBL/GenBank/DDBJ databases">
        <title>Phylogenomic reconstructions and comparative analyses of Kickxellomycotina fungi.</title>
        <authorList>
            <person name="Reynolds N.K."/>
            <person name="Stajich J.E."/>
            <person name="Barry K."/>
            <person name="Grigoriev I.V."/>
            <person name="Crous P."/>
            <person name="Smith M.E."/>
        </authorList>
    </citation>
    <scope>NUCLEOTIDE SEQUENCE</scope>
    <source>
        <strain evidence="2">NBRC 105413</strain>
    </source>
</reference>
<organism evidence="2 3">
    <name type="scientific">Coemansia asiatica</name>
    <dbReference type="NCBI Taxonomy" id="1052880"/>
    <lineage>
        <taxon>Eukaryota</taxon>
        <taxon>Fungi</taxon>
        <taxon>Fungi incertae sedis</taxon>
        <taxon>Zoopagomycota</taxon>
        <taxon>Kickxellomycotina</taxon>
        <taxon>Kickxellomycetes</taxon>
        <taxon>Kickxellales</taxon>
        <taxon>Kickxellaceae</taxon>
        <taxon>Coemansia</taxon>
    </lineage>
</organism>
<dbReference type="Pfam" id="PF01374">
    <property type="entry name" value="Glyco_hydro_46"/>
    <property type="match status" value="1"/>
</dbReference>
<gene>
    <name evidence="2" type="ORF">LPJ64_002719</name>
</gene>
<evidence type="ECO:0000256" key="1">
    <source>
        <dbReference type="SAM" id="SignalP"/>
    </source>
</evidence>
<dbReference type="Proteomes" id="UP001145021">
    <property type="component" value="Unassembled WGS sequence"/>
</dbReference>
<accession>A0A9W7XMK3</accession>
<proteinExistence type="predicted"/>
<dbReference type="GO" id="GO:0005975">
    <property type="term" value="P:carbohydrate metabolic process"/>
    <property type="evidence" value="ECO:0007669"/>
    <property type="project" value="InterPro"/>
</dbReference>
<dbReference type="GO" id="GO:0005576">
    <property type="term" value="C:extracellular region"/>
    <property type="evidence" value="ECO:0007669"/>
    <property type="project" value="InterPro"/>
</dbReference>
<dbReference type="InterPro" id="IPR000400">
    <property type="entry name" value="Glyco_hydro_46"/>
</dbReference>
<keyword evidence="1" id="KW-0732">Signal</keyword>
<dbReference type="AlphaFoldDB" id="A0A9W7XMK3"/>
<evidence type="ECO:0000313" key="2">
    <source>
        <dbReference type="EMBL" id="KAJ1645742.1"/>
    </source>
</evidence>
<feature type="chain" id="PRO_5040729108" evidence="1">
    <location>
        <begin position="24"/>
        <end position="78"/>
    </location>
</feature>
<evidence type="ECO:0000313" key="3">
    <source>
        <dbReference type="Proteomes" id="UP001145021"/>
    </source>
</evidence>
<dbReference type="GO" id="GO:0016977">
    <property type="term" value="F:chitosanase activity"/>
    <property type="evidence" value="ECO:0007669"/>
    <property type="project" value="InterPro"/>
</dbReference>
<comment type="caution">
    <text evidence="2">The sequence shown here is derived from an EMBL/GenBank/DDBJ whole genome shotgun (WGS) entry which is preliminary data.</text>
</comment>
<dbReference type="SUPFAM" id="SSF53955">
    <property type="entry name" value="Lysozyme-like"/>
    <property type="match status" value="1"/>
</dbReference>
<keyword evidence="3" id="KW-1185">Reference proteome</keyword>
<feature type="non-terminal residue" evidence="2">
    <location>
        <position position="78"/>
    </location>
</feature>
<dbReference type="EMBL" id="JANBOH010000091">
    <property type="protein sequence ID" value="KAJ1645742.1"/>
    <property type="molecule type" value="Genomic_DNA"/>
</dbReference>
<name>A0A9W7XMK3_9FUNG</name>
<dbReference type="InterPro" id="IPR023346">
    <property type="entry name" value="Lysozyme-like_dom_sf"/>
</dbReference>
<dbReference type="Gene3D" id="3.30.386.10">
    <property type="entry name" value="Chitosanase, subunit A, domain 2"/>
    <property type="match status" value="1"/>
</dbReference>
<feature type="signal peptide" evidence="1">
    <location>
        <begin position="1"/>
        <end position="23"/>
    </location>
</feature>